<keyword evidence="2" id="KW-0378">Hydrolase</keyword>
<gene>
    <name evidence="4" type="ORF">GRF29_112g1707426</name>
</gene>
<reference evidence="4 5" key="1">
    <citation type="submission" date="2021-02" db="EMBL/GenBank/DDBJ databases">
        <title>Genome assembly of Pseudopithomyces chartarum.</title>
        <authorList>
            <person name="Jauregui R."/>
            <person name="Singh J."/>
            <person name="Voisey C."/>
        </authorList>
    </citation>
    <scope>NUCLEOTIDE SEQUENCE [LARGE SCALE GENOMIC DNA]</scope>
    <source>
        <strain evidence="4 5">AGR01</strain>
    </source>
</reference>
<dbReference type="PANTHER" id="PTHR46072">
    <property type="entry name" value="AMIDASE-RELATED-RELATED"/>
    <property type="match status" value="1"/>
</dbReference>
<evidence type="ECO:0000313" key="4">
    <source>
        <dbReference type="EMBL" id="KAK3203561.1"/>
    </source>
</evidence>
<dbReference type="PANTHER" id="PTHR46072:SF8">
    <property type="entry name" value="AMIDASE DOMAIN-CONTAINING PROTEIN"/>
    <property type="match status" value="1"/>
</dbReference>
<name>A0AAN6LUN9_9PLEO</name>
<evidence type="ECO:0000256" key="2">
    <source>
        <dbReference type="ARBA" id="ARBA00022801"/>
    </source>
</evidence>
<proteinExistence type="inferred from homology"/>
<accession>A0AAN6LUN9</accession>
<dbReference type="Proteomes" id="UP001280581">
    <property type="component" value="Unassembled WGS sequence"/>
</dbReference>
<dbReference type="GO" id="GO:0016787">
    <property type="term" value="F:hydrolase activity"/>
    <property type="evidence" value="ECO:0007669"/>
    <property type="project" value="UniProtKB-KW"/>
</dbReference>
<dbReference type="AlphaFoldDB" id="A0AAN6LUN9"/>
<evidence type="ECO:0000256" key="1">
    <source>
        <dbReference type="ARBA" id="ARBA00009199"/>
    </source>
</evidence>
<feature type="domain" description="Amidase" evidence="3">
    <location>
        <begin position="188"/>
        <end position="429"/>
    </location>
</feature>
<dbReference type="Pfam" id="PF01425">
    <property type="entry name" value="Amidase"/>
    <property type="match status" value="2"/>
</dbReference>
<evidence type="ECO:0000259" key="3">
    <source>
        <dbReference type="Pfam" id="PF01425"/>
    </source>
</evidence>
<organism evidence="4 5">
    <name type="scientific">Pseudopithomyces chartarum</name>
    <dbReference type="NCBI Taxonomy" id="1892770"/>
    <lineage>
        <taxon>Eukaryota</taxon>
        <taxon>Fungi</taxon>
        <taxon>Dikarya</taxon>
        <taxon>Ascomycota</taxon>
        <taxon>Pezizomycotina</taxon>
        <taxon>Dothideomycetes</taxon>
        <taxon>Pleosporomycetidae</taxon>
        <taxon>Pleosporales</taxon>
        <taxon>Massarineae</taxon>
        <taxon>Didymosphaeriaceae</taxon>
        <taxon>Pseudopithomyces</taxon>
    </lineage>
</organism>
<dbReference type="InterPro" id="IPR036928">
    <property type="entry name" value="AS_sf"/>
</dbReference>
<dbReference type="EMBL" id="WVTA01000011">
    <property type="protein sequence ID" value="KAK3203561.1"/>
    <property type="molecule type" value="Genomic_DNA"/>
</dbReference>
<keyword evidence="5" id="KW-1185">Reference proteome</keyword>
<dbReference type="SUPFAM" id="SSF75304">
    <property type="entry name" value="Amidase signature (AS) enzymes"/>
    <property type="match status" value="1"/>
</dbReference>
<evidence type="ECO:0000313" key="5">
    <source>
        <dbReference type="Proteomes" id="UP001280581"/>
    </source>
</evidence>
<comment type="caution">
    <text evidence="4">The sequence shown here is derived from an EMBL/GenBank/DDBJ whole genome shotgun (WGS) entry which is preliminary data.</text>
</comment>
<dbReference type="InterPro" id="IPR023631">
    <property type="entry name" value="Amidase_dom"/>
</dbReference>
<protein>
    <recommendedName>
        <fullName evidence="3">Amidase domain-containing protein</fullName>
    </recommendedName>
</protein>
<dbReference type="Gene3D" id="3.90.1300.10">
    <property type="entry name" value="Amidase signature (AS) domain"/>
    <property type="match status" value="2"/>
</dbReference>
<sequence>MWFSAGKDTWKLKAEAKARATMDKITEEWRLPKAELDKVAEQRDITGPFIQQYLQSCELEIITEEATTLVAKLQKGLLTAKEVTLTFCKTAAIAHQINNNLHEIFFEQALKRAEELDAHYLKTGETVGPLHGLPVSLKDQFHVKGNDTTMGYVGWIDTSVLATKPWLRDPSLVPISWRQDIVEQTLARATSNGIVNDQRPLKLGIYWTDNVVTPHPPVARGLRTVVERVKQAGHKVIEWNPPDQRNAKRVHLAFLKADGGHDIHKQLRLSGEPLIPPLRETFRLRDPLSLIRYQELTVEGLDYERTYSDYWNSTGDEDDQPVDAVIMPVAPHAAVIPGKYFHTVTGVDHMPQNYANSDLAYTEAIKLLDYSATVIPVTKADQKIDKANPDYQPLNEVDARNWNAYDAEIYDGAPVGVQIVARKHEEEKVWGIAKIIDVILKLSHTSG</sequence>
<feature type="domain" description="Amidase" evidence="3">
    <location>
        <begin position="82"/>
        <end position="157"/>
    </location>
</feature>
<comment type="similarity">
    <text evidence="1">Belongs to the amidase family.</text>
</comment>